<dbReference type="AlphaFoldDB" id="A0A2N1UNV7"/>
<accession>A0A2N1UNV7</accession>
<evidence type="ECO:0000256" key="1">
    <source>
        <dbReference type="ARBA" id="ARBA00004167"/>
    </source>
</evidence>
<evidence type="ECO:0000256" key="2">
    <source>
        <dbReference type="ARBA" id="ARBA00008854"/>
    </source>
</evidence>
<feature type="transmembrane region" description="Helical" evidence="7">
    <location>
        <begin position="6"/>
        <end position="29"/>
    </location>
</feature>
<evidence type="ECO:0000256" key="7">
    <source>
        <dbReference type="SAM" id="Phobius"/>
    </source>
</evidence>
<protein>
    <recommendedName>
        <fullName evidence="10">LemA family protein</fullName>
    </recommendedName>
</protein>
<evidence type="ECO:0000256" key="5">
    <source>
        <dbReference type="ARBA" id="ARBA00023136"/>
    </source>
</evidence>
<keyword evidence="5 7" id="KW-0472">Membrane</keyword>
<evidence type="ECO:0000256" key="3">
    <source>
        <dbReference type="ARBA" id="ARBA00022692"/>
    </source>
</evidence>
<dbReference type="Gene3D" id="1.20.1440.20">
    <property type="entry name" value="LemA-like domain"/>
    <property type="match status" value="1"/>
</dbReference>
<dbReference type="InterPro" id="IPR007156">
    <property type="entry name" value="MamQ_LemA"/>
</dbReference>
<evidence type="ECO:0000313" key="9">
    <source>
        <dbReference type="Proteomes" id="UP000233414"/>
    </source>
</evidence>
<keyword evidence="4 7" id="KW-1133">Transmembrane helix</keyword>
<comment type="similarity">
    <text evidence="2">Belongs to the LemA family.</text>
</comment>
<evidence type="ECO:0008006" key="10">
    <source>
        <dbReference type="Google" id="ProtNLM"/>
    </source>
</evidence>
<reference evidence="8 9" key="1">
    <citation type="journal article" date="2017" name="ISME J.">
        <title>Potential for microbial H2 and metal transformations associated with novel bacteria and archaea in deep terrestrial subsurface sediments.</title>
        <authorList>
            <person name="Hernsdorf A.W."/>
            <person name="Amano Y."/>
            <person name="Miyakawa K."/>
            <person name="Ise K."/>
            <person name="Suzuki Y."/>
            <person name="Anantharaman K."/>
            <person name="Probst A."/>
            <person name="Burstein D."/>
            <person name="Thomas B.C."/>
            <person name="Banfield J.F."/>
        </authorList>
    </citation>
    <scope>NUCLEOTIDE SEQUENCE [LARGE SCALE GENOMIC DNA]</scope>
    <source>
        <strain evidence="8">HGW-Kuenenbacteria-1</strain>
    </source>
</reference>
<dbReference type="PANTHER" id="PTHR34478">
    <property type="entry name" value="PROTEIN LEMA"/>
    <property type="match status" value="1"/>
</dbReference>
<keyword evidence="6" id="KW-0175">Coiled coil</keyword>
<evidence type="ECO:0000313" key="8">
    <source>
        <dbReference type="EMBL" id="PKL72473.1"/>
    </source>
</evidence>
<proteinExistence type="inferred from homology"/>
<feature type="coiled-coil region" evidence="6">
    <location>
        <begin position="111"/>
        <end position="138"/>
    </location>
</feature>
<sequence length="185" mass="21573">MKNISWIVLGIIVVIILWIIWAYNSLIIFRNRVKEAWSDIDIQLKRRYNLIPNLVETVKGYATHEKELFEKVTQARTMAMGAQGITEKAEAENMLSNTLKSLFAVAENYPTLRASENFAKLQDELSDTENKIQAARRFYNGNVRDFNTKIQIFPNNIIASIFNFKTENFFEIENKEEKENVVLKF</sequence>
<dbReference type="Proteomes" id="UP000233414">
    <property type="component" value="Unassembled WGS sequence"/>
</dbReference>
<dbReference type="Pfam" id="PF04011">
    <property type="entry name" value="LemA"/>
    <property type="match status" value="1"/>
</dbReference>
<dbReference type="GO" id="GO:0016020">
    <property type="term" value="C:membrane"/>
    <property type="evidence" value="ECO:0007669"/>
    <property type="project" value="UniProtKB-SubCell"/>
</dbReference>
<evidence type="ECO:0000256" key="4">
    <source>
        <dbReference type="ARBA" id="ARBA00022989"/>
    </source>
</evidence>
<keyword evidence="3 7" id="KW-0812">Transmembrane</keyword>
<dbReference type="PANTHER" id="PTHR34478:SF2">
    <property type="entry name" value="MEMBRANE PROTEIN"/>
    <property type="match status" value="1"/>
</dbReference>
<dbReference type="SUPFAM" id="SSF140478">
    <property type="entry name" value="LemA-like"/>
    <property type="match status" value="1"/>
</dbReference>
<dbReference type="EMBL" id="PGYQ01000004">
    <property type="protein sequence ID" value="PKL72473.1"/>
    <property type="molecule type" value="Genomic_DNA"/>
</dbReference>
<name>A0A2N1UNV7_9BACT</name>
<comment type="subcellular location">
    <subcellularLocation>
        <location evidence="1">Membrane</location>
        <topology evidence="1">Single-pass membrane protein</topology>
    </subcellularLocation>
</comment>
<evidence type="ECO:0000256" key="6">
    <source>
        <dbReference type="SAM" id="Coils"/>
    </source>
</evidence>
<comment type="caution">
    <text evidence="8">The sequence shown here is derived from an EMBL/GenBank/DDBJ whole genome shotgun (WGS) entry which is preliminary data.</text>
</comment>
<organism evidence="8 9">
    <name type="scientific">Candidatus Kuenenbacteria bacterium HGW-Kuenenbacteria-1</name>
    <dbReference type="NCBI Taxonomy" id="2013812"/>
    <lineage>
        <taxon>Bacteria</taxon>
        <taxon>Candidatus Kueneniibacteriota</taxon>
    </lineage>
</organism>
<gene>
    <name evidence="8" type="ORF">CVV26_01445</name>
</gene>
<dbReference type="InterPro" id="IPR023353">
    <property type="entry name" value="LemA-like_dom_sf"/>
</dbReference>